<dbReference type="NCBIfam" id="NF033709">
    <property type="entry name" value="PorV_fam"/>
    <property type="match status" value="1"/>
</dbReference>
<evidence type="ECO:0000313" key="3">
    <source>
        <dbReference type="Proteomes" id="UP000215215"/>
    </source>
</evidence>
<dbReference type="AlphaFoldDB" id="A0A235BRX7"/>
<dbReference type="SUPFAM" id="SSF56935">
    <property type="entry name" value="Porins"/>
    <property type="match status" value="1"/>
</dbReference>
<name>A0A235BRX7_UNCW3</name>
<feature type="domain" description="Type IX secretion system protein PorV" evidence="1">
    <location>
        <begin position="29"/>
        <end position="258"/>
    </location>
</feature>
<dbReference type="Gene3D" id="2.40.160.60">
    <property type="entry name" value="Outer membrane protein transport protein (OMPP1/FadL/TodX)"/>
    <property type="match status" value="1"/>
</dbReference>
<accession>A0A235BRX7</accession>
<evidence type="ECO:0000313" key="2">
    <source>
        <dbReference type="EMBL" id="OYD15088.1"/>
    </source>
</evidence>
<dbReference type="EMBL" id="NOZQ01000143">
    <property type="protein sequence ID" value="OYD15088.1"/>
    <property type="molecule type" value="Genomic_DNA"/>
</dbReference>
<reference evidence="2 3" key="1">
    <citation type="submission" date="2017-07" db="EMBL/GenBank/DDBJ databases">
        <title>Recovery of genomes from metagenomes via a dereplication, aggregation, and scoring strategy.</title>
        <authorList>
            <person name="Sieber C.M."/>
            <person name="Probst A.J."/>
            <person name="Sharrar A."/>
            <person name="Thomas B.C."/>
            <person name="Hess M."/>
            <person name="Tringe S.G."/>
            <person name="Banfield J.F."/>
        </authorList>
    </citation>
    <scope>NUCLEOTIDE SEQUENCE [LARGE SCALE GENOMIC DNA]</scope>
    <source>
        <strain evidence="2">JGI_Cruoil_03_44_89</strain>
    </source>
</reference>
<protein>
    <recommendedName>
        <fullName evidence="1">Type IX secretion system protein PorV domain-containing protein</fullName>
    </recommendedName>
</protein>
<evidence type="ECO:0000259" key="1">
    <source>
        <dbReference type="Pfam" id="PF19572"/>
    </source>
</evidence>
<comment type="caution">
    <text evidence="2">The sequence shown here is derived from an EMBL/GenBank/DDBJ whole genome shotgun (WGS) entry which is preliminary data.</text>
</comment>
<dbReference type="Pfam" id="PF19572">
    <property type="entry name" value="PorV"/>
    <property type="match status" value="1"/>
</dbReference>
<dbReference type="InterPro" id="IPR045741">
    <property type="entry name" value="PorV"/>
</dbReference>
<organism evidence="2 3">
    <name type="scientific">candidate division WOR-3 bacterium JGI_Cruoil_03_44_89</name>
    <dbReference type="NCBI Taxonomy" id="1973748"/>
    <lineage>
        <taxon>Bacteria</taxon>
        <taxon>Bacteria division WOR-3</taxon>
    </lineage>
</organism>
<proteinExistence type="predicted"/>
<gene>
    <name evidence="2" type="ORF">CH333_06540</name>
</gene>
<sequence length="345" mass="38022">MAKRLITGMMAGIVFLVSLPLYGAASQAGAIFLAIYPGARPNGMGTCFTAIADDAMATYYNDAGMAFQDETDITFMHANWLPGLYPDMYYEYVGGFHEFPGIGKIGANFIYLTTGTTEAIDQYGNPIPGGVFSSFDLAVKLSYATKLYEDLSIGVGGKFIYSYLVPRWIIERIWGMEQKGGGTGTSWAIDLSVLYKTYFDGLNIGASLQNLGPNISYLESGESDPLPRTLRLGVAYSPIRTQRNKLTITSEITKILVGVTRVVEDEWKDTWKGVGIEYTLSEFLSVRGGYFWDTVGERVGPTFGGGIRFANFEFDIGVDSAIYDFPTDNYRFSLYYSIKPNSSTD</sequence>
<dbReference type="Proteomes" id="UP000215215">
    <property type="component" value="Unassembled WGS sequence"/>
</dbReference>